<evidence type="ECO:0000313" key="2">
    <source>
        <dbReference type="Proteomes" id="UP000078503"/>
    </source>
</evidence>
<accession>A0A178KKX8</accession>
<evidence type="ECO:0008006" key="3">
    <source>
        <dbReference type="Google" id="ProtNLM"/>
    </source>
</evidence>
<gene>
    <name evidence="1" type="ORF">A3K86_03090</name>
</gene>
<comment type="caution">
    <text evidence="1">The sequence shown here is derived from an EMBL/GenBank/DDBJ whole genome shotgun (WGS) entry which is preliminary data.</text>
</comment>
<dbReference type="EMBL" id="LVHF01000012">
    <property type="protein sequence ID" value="OAN17917.1"/>
    <property type="molecule type" value="Genomic_DNA"/>
</dbReference>
<sequence>MEIASGLIKLRQGFDSNVEYWQQTMSTRIDEVMQSLQAEGVQIESWFKVKIEGDDYLIWYMRAESIERAVEVFQQSSKDIDKFHFEVLSQITAPDGFINAEPLLDFHH</sequence>
<dbReference type="OrthoDB" id="6709718at2"/>
<protein>
    <recommendedName>
        <fullName evidence="3">ABM domain-containing protein</fullName>
    </recommendedName>
</protein>
<dbReference type="InterPro" id="IPR046174">
    <property type="entry name" value="DUF6176"/>
</dbReference>
<dbReference type="Pfam" id="PF19673">
    <property type="entry name" value="DUF6176"/>
    <property type="match status" value="1"/>
</dbReference>
<organism evidence="1 2">
    <name type="scientific">Photobacterium jeanii</name>
    <dbReference type="NCBI Taxonomy" id="858640"/>
    <lineage>
        <taxon>Bacteria</taxon>
        <taxon>Pseudomonadati</taxon>
        <taxon>Pseudomonadota</taxon>
        <taxon>Gammaproteobacteria</taxon>
        <taxon>Vibrionales</taxon>
        <taxon>Vibrionaceae</taxon>
        <taxon>Photobacterium</taxon>
    </lineage>
</organism>
<name>A0A178KKX8_9GAMM</name>
<dbReference type="AlphaFoldDB" id="A0A178KKX8"/>
<reference evidence="1 2" key="1">
    <citation type="submission" date="2016-03" db="EMBL/GenBank/DDBJ databases">
        <title>Photobacterium proteolyticum sp. nov. a protease producing bacterium isolated from ocean sediments of Laizhou Bay.</title>
        <authorList>
            <person name="Li Y."/>
        </authorList>
    </citation>
    <scope>NUCLEOTIDE SEQUENCE [LARGE SCALE GENOMIC DNA]</scope>
    <source>
        <strain evidence="1 2">R-40508</strain>
    </source>
</reference>
<dbReference type="Proteomes" id="UP000078503">
    <property type="component" value="Unassembled WGS sequence"/>
</dbReference>
<proteinExistence type="predicted"/>
<evidence type="ECO:0000313" key="1">
    <source>
        <dbReference type="EMBL" id="OAN17917.1"/>
    </source>
</evidence>
<dbReference type="RefSeq" id="WP_068327524.1">
    <property type="nucleotide sequence ID" value="NZ_LVHF01000012.1"/>
</dbReference>
<keyword evidence="2" id="KW-1185">Reference proteome</keyword>